<accession>S0EV22</accession>
<dbReference type="HOGENOM" id="CLU_082963_2_0_0"/>
<dbReference type="GO" id="GO:0032259">
    <property type="term" value="P:methylation"/>
    <property type="evidence" value="ECO:0007669"/>
    <property type="project" value="UniProtKB-KW"/>
</dbReference>
<dbReference type="Pfam" id="PF10294">
    <property type="entry name" value="Methyltransf_16"/>
    <property type="match status" value="1"/>
</dbReference>
<dbReference type="Gene3D" id="3.40.50.150">
    <property type="entry name" value="Vaccinia Virus protein VP39"/>
    <property type="match status" value="1"/>
</dbReference>
<evidence type="ECO:0000313" key="2">
    <source>
        <dbReference type="Proteomes" id="UP000014227"/>
    </source>
</evidence>
<proteinExistence type="predicted"/>
<keyword evidence="2" id="KW-1185">Reference proteome</keyword>
<dbReference type="GO" id="GO:0008168">
    <property type="term" value="F:methyltransferase activity"/>
    <property type="evidence" value="ECO:0007669"/>
    <property type="project" value="UniProtKB-KW"/>
</dbReference>
<keyword evidence="1" id="KW-0808">Transferase</keyword>
<dbReference type="SUPFAM" id="SSF53335">
    <property type="entry name" value="S-adenosyl-L-methionine-dependent methyltransferases"/>
    <property type="match status" value="1"/>
</dbReference>
<dbReference type="CDD" id="cd02440">
    <property type="entry name" value="AdoMet_MTases"/>
    <property type="match status" value="1"/>
</dbReference>
<dbReference type="Proteomes" id="UP000014227">
    <property type="component" value="Chromosome I"/>
</dbReference>
<evidence type="ECO:0000313" key="1">
    <source>
        <dbReference type="EMBL" id="CCW35242.1"/>
    </source>
</evidence>
<organism evidence="1 2">
    <name type="scientific">Chthonomonas calidirosea (strain DSM 23976 / ICMP 18418 / T49)</name>
    <dbReference type="NCBI Taxonomy" id="1303518"/>
    <lineage>
        <taxon>Bacteria</taxon>
        <taxon>Bacillati</taxon>
        <taxon>Armatimonadota</taxon>
        <taxon>Chthonomonadia</taxon>
        <taxon>Chthonomonadales</taxon>
        <taxon>Chthonomonadaceae</taxon>
        <taxon>Chthonomonas</taxon>
    </lineage>
</organism>
<dbReference type="EMBL" id="HF951689">
    <property type="protein sequence ID" value="CCW35242.1"/>
    <property type="molecule type" value="Genomic_DNA"/>
</dbReference>
<protein>
    <submittedName>
        <fullName evidence="1">Predicted methyltransferase</fullName>
    </submittedName>
</protein>
<dbReference type="AlphaFoldDB" id="S0EV22"/>
<dbReference type="PATRIC" id="fig|1303518.3.peg.1457"/>
<dbReference type="eggNOG" id="COG3897">
    <property type="taxonomic scope" value="Bacteria"/>
</dbReference>
<reference evidence="2" key="1">
    <citation type="submission" date="2013-03" db="EMBL/GenBank/DDBJ databases">
        <title>Genome sequence of Chthonomonas calidirosea, the first sequenced genome from the Armatimonadetes phylum (formally candidate division OP10).</title>
        <authorList>
            <person name="Lee K.C.Y."/>
            <person name="Morgan X.C."/>
            <person name="Dunfield P.F."/>
            <person name="Tamas I."/>
            <person name="Houghton K.M."/>
            <person name="Vyssotski M."/>
            <person name="Ryan J.L.J."/>
            <person name="Lagutin K."/>
            <person name="McDonald I.R."/>
            <person name="Stott M.B."/>
        </authorList>
    </citation>
    <scope>NUCLEOTIDE SEQUENCE [LARGE SCALE GENOMIC DNA]</scope>
    <source>
        <strain evidence="2">DSM 23976 / ICMP 18418 / T49</strain>
    </source>
</reference>
<dbReference type="PANTHER" id="PTHR14614">
    <property type="entry name" value="HEPATOCELLULAR CARCINOMA-ASSOCIATED ANTIGEN"/>
    <property type="match status" value="1"/>
</dbReference>
<gene>
    <name evidence="1" type="ORF">CCALI_01426</name>
</gene>
<dbReference type="InParanoid" id="S0EV22"/>
<dbReference type="KEGG" id="ccz:CCALI_01426"/>
<name>S0EV22_CHTCT</name>
<dbReference type="InterPro" id="IPR029063">
    <property type="entry name" value="SAM-dependent_MTases_sf"/>
</dbReference>
<sequence length="221" mass="25059">MRSPSLASLPLELYALDIAETTWEIMAVQNQAVLADRLDAFEQFPFGLLLWESAVALAQWIVSHAGLMERSRVLELGAGAGLPGLVACKVGARVVQTDHLAEALLLAQANAERNRMGGISRFLADWREWRCEERFEWVIGADILYDRHFHADLEAIFQRNLAPNGVVVLADPGRDAALEMMVYLERRGWRVDWEIQKVRAIRPEEGDLLRTVEVNVWTVRR</sequence>
<dbReference type="OrthoDB" id="264333at2"/>
<keyword evidence="1" id="KW-0489">Methyltransferase</keyword>
<dbReference type="STRING" id="454171.CP488_02670"/>
<dbReference type="RefSeq" id="WP_016482780.1">
    <property type="nucleotide sequence ID" value="NC_021487.1"/>
</dbReference>
<dbReference type="InterPro" id="IPR019410">
    <property type="entry name" value="Methyltransf_16"/>
</dbReference>